<reference evidence="2" key="2">
    <citation type="journal article" date="2024" name="Plant">
        <title>Genomic evolution and insights into agronomic trait innovations of Sesamum species.</title>
        <authorList>
            <person name="Miao H."/>
            <person name="Wang L."/>
            <person name="Qu L."/>
            <person name="Liu H."/>
            <person name="Sun Y."/>
            <person name="Le M."/>
            <person name="Wang Q."/>
            <person name="Wei S."/>
            <person name="Zheng Y."/>
            <person name="Lin W."/>
            <person name="Duan Y."/>
            <person name="Cao H."/>
            <person name="Xiong S."/>
            <person name="Wang X."/>
            <person name="Wei L."/>
            <person name="Li C."/>
            <person name="Ma Q."/>
            <person name="Ju M."/>
            <person name="Zhao R."/>
            <person name="Li G."/>
            <person name="Mu C."/>
            <person name="Tian Q."/>
            <person name="Mei H."/>
            <person name="Zhang T."/>
            <person name="Gao T."/>
            <person name="Zhang H."/>
        </authorList>
    </citation>
    <scope>NUCLEOTIDE SEQUENCE</scope>
    <source>
        <strain evidence="2">G01</strain>
    </source>
</reference>
<reference evidence="2" key="1">
    <citation type="submission" date="2020-06" db="EMBL/GenBank/DDBJ databases">
        <authorList>
            <person name="Li T."/>
            <person name="Hu X."/>
            <person name="Zhang T."/>
            <person name="Song X."/>
            <person name="Zhang H."/>
            <person name="Dai N."/>
            <person name="Sheng W."/>
            <person name="Hou X."/>
            <person name="Wei L."/>
        </authorList>
    </citation>
    <scope>NUCLEOTIDE SEQUENCE</scope>
    <source>
        <strain evidence="2">G01</strain>
        <tissue evidence="2">Leaf</tissue>
    </source>
</reference>
<dbReference type="AlphaFoldDB" id="A0AAW2PFL8"/>
<accession>A0AAW2PFL8</accession>
<organism evidence="2">
    <name type="scientific">Sesamum angustifolium</name>
    <dbReference type="NCBI Taxonomy" id="2727405"/>
    <lineage>
        <taxon>Eukaryota</taxon>
        <taxon>Viridiplantae</taxon>
        <taxon>Streptophyta</taxon>
        <taxon>Embryophyta</taxon>
        <taxon>Tracheophyta</taxon>
        <taxon>Spermatophyta</taxon>
        <taxon>Magnoliopsida</taxon>
        <taxon>eudicotyledons</taxon>
        <taxon>Gunneridae</taxon>
        <taxon>Pentapetalae</taxon>
        <taxon>asterids</taxon>
        <taxon>lamiids</taxon>
        <taxon>Lamiales</taxon>
        <taxon>Pedaliaceae</taxon>
        <taxon>Sesamum</taxon>
    </lineage>
</organism>
<proteinExistence type="predicted"/>
<comment type="caution">
    <text evidence="2">The sequence shown here is derived from an EMBL/GenBank/DDBJ whole genome shotgun (WGS) entry which is preliminary data.</text>
</comment>
<evidence type="ECO:0000256" key="1">
    <source>
        <dbReference type="SAM" id="MobiDB-lite"/>
    </source>
</evidence>
<dbReference type="EMBL" id="JACGWK010000005">
    <property type="protein sequence ID" value="KAL0353783.1"/>
    <property type="molecule type" value="Genomic_DNA"/>
</dbReference>
<name>A0AAW2PFL8_9LAMI</name>
<gene>
    <name evidence="2" type="ORF">Sangu_0959600</name>
</gene>
<feature type="region of interest" description="Disordered" evidence="1">
    <location>
        <begin position="59"/>
        <end position="78"/>
    </location>
</feature>
<feature type="region of interest" description="Disordered" evidence="1">
    <location>
        <begin position="14"/>
        <end position="40"/>
    </location>
</feature>
<protein>
    <submittedName>
        <fullName evidence="2">Uncharacterized protein</fullName>
    </submittedName>
</protein>
<evidence type="ECO:0000313" key="2">
    <source>
        <dbReference type="EMBL" id="KAL0353783.1"/>
    </source>
</evidence>
<sequence length="78" mass="8344">MLQGEWVISRVFQKSGALGSSSPQGGGKKRPPGASTPIPEVIPRHLFPCRHFWSLPPPPLTARAAPTRGVANAKEHVP</sequence>